<keyword evidence="1" id="KW-0812">Transmembrane</keyword>
<organism evidence="2 3">
    <name type="scientific">Urochloa decumbens</name>
    <dbReference type="NCBI Taxonomy" id="240449"/>
    <lineage>
        <taxon>Eukaryota</taxon>
        <taxon>Viridiplantae</taxon>
        <taxon>Streptophyta</taxon>
        <taxon>Embryophyta</taxon>
        <taxon>Tracheophyta</taxon>
        <taxon>Spermatophyta</taxon>
        <taxon>Magnoliopsida</taxon>
        <taxon>Liliopsida</taxon>
        <taxon>Poales</taxon>
        <taxon>Poaceae</taxon>
        <taxon>PACMAD clade</taxon>
        <taxon>Panicoideae</taxon>
        <taxon>Panicodae</taxon>
        <taxon>Paniceae</taxon>
        <taxon>Melinidinae</taxon>
        <taxon>Urochloa</taxon>
    </lineage>
</organism>
<protein>
    <submittedName>
        <fullName evidence="2">Uncharacterized protein</fullName>
    </submittedName>
</protein>
<dbReference type="Proteomes" id="UP001497457">
    <property type="component" value="Chromosome 7b"/>
</dbReference>
<sequence>MDVSLLGRTEDQKKKRTAAERPFFKFGWACESMISNSLLCAMYWLHNGPLEGRSLTPSQVANGRAHLRVLLLVSVAAAAAAALALRQPVGRRIRLDLALVALAFTAATHFIKMWLLFRFVILTSQERDRILISIFAVGVAVFAAGDLLFFVAIHRGDGADEKE</sequence>
<keyword evidence="1" id="KW-0472">Membrane</keyword>
<keyword evidence="1" id="KW-1133">Transmembrane helix</keyword>
<evidence type="ECO:0000313" key="3">
    <source>
        <dbReference type="Proteomes" id="UP001497457"/>
    </source>
</evidence>
<reference evidence="2" key="1">
    <citation type="submission" date="2024-10" db="EMBL/GenBank/DDBJ databases">
        <authorList>
            <person name="Ryan C."/>
        </authorList>
    </citation>
    <scope>NUCLEOTIDE SEQUENCE [LARGE SCALE GENOMIC DNA]</scope>
</reference>
<evidence type="ECO:0000256" key="1">
    <source>
        <dbReference type="SAM" id="Phobius"/>
    </source>
</evidence>
<feature type="transmembrane region" description="Helical" evidence="1">
    <location>
        <begin position="97"/>
        <end position="117"/>
    </location>
</feature>
<feature type="transmembrane region" description="Helical" evidence="1">
    <location>
        <begin position="23"/>
        <end position="45"/>
    </location>
</feature>
<gene>
    <name evidence="2" type="ORF">URODEC1_LOCUS109025</name>
</gene>
<evidence type="ECO:0000313" key="2">
    <source>
        <dbReference type="EMBL" id="CAL5082025.1"/>
    </source>
</evidence>
<feature type="transmembrane region" description="Helical" evidence="1">
    <location>
        <begin position="65"/>
        <end position="85"/>
    </location>
</feature>
<keyword evidence="3" id="KW-1185">Reference proteome</keyword>
<dbReference type="EMBL" id="OZ075117">
    <property type="protein sequence ID" value="CAL5082025.1"/>
    <property type="molecule type" value="Genomic_DNA"/>
</dbReference>
<accession>A0ABC9FTF8</accession>
<proteinExistence type="predicted"/>
<dbReference type="AlphaFoldDB" id="A0ABC9FTF8"/>
<feature type="transmembrane region" description="Helical" evidence="1">
    <location>
        <begin position="129"/>
        <end position="153"/>
    </location>
</feature>
<name>A0ABC9FTF8_9POAL</name>